<reference evidence="1 2" key="1">
    <citation type="journal article" date="2010" name="Environ. Microbiol.">
        <title>Genomic analysis of oceanic cyanobacterial myoviruses compared with T4-like myoviruses from diverse hosts and environments.</title>
        <authorList>
            <person name="Sullivan M.B."/>
            <person name="Huang K.H."/>
            <person name="Ignacio-Espinoza J.C."/>
            <person name="Berlin A.M."/>
            <person name="Kelly L."/>
            <person name="Weigele P.R."/>
            <person name="DeFrancesco A.S."/>
            <person name="Kern S.E."/>
            <person name="Thompson L.R."/>
            <person name="Young S."/>
            <person name="Yandava C."/>
            <person name="Fu R."/>
            <person name="Krastins B."/>
            <person name="Chase M."/>
            <person name="Sarracino D."/>
            <person name="Osburne M.S."/>
            <person name="Henn M.R."/>
            <person name="Chisholm S.W."/>
        </authorList>
    </citation>
    <scope>NUCLEOTIDE SEQUENCE [LARGE SCALE GENOMIC DNA]</scope>
    <source>
        <strain evidence="1">Syn19</strain>
    </source>
</reference>
<proteinExistence type="predicted"/>
<sequence length="62" mass="7226">MFDSTSTYIVTVTTEDQSFILYKTMPTTPKTSKGIKSQNNKIERWAMKQHPNFKEITVELIK</sequence>
<organism evidence="1 2">
    <name type="scientific">Synechococcus phage Syn19</name>
    <dbReference type="NCBI Taxonomy" id="445684"/>
    <lineage>
        <taxon>Viruses</taxon>
        <taxon>Duplodnaviria</taxon>
        <taxon>Heunggongvirae</taxon>
        <taxon>Uroviricota</taxon>
        <taxon>Caudoviricetes</taxon>
        <taxon>Pantevenvirales</taxon>
        <taxon>Kyanoviridae</taxon>
        <taxon>Pontusvirus</taxon>
        <taxon>Pontusvirus syn19</taxon>
    </lineage>
</organism>
<dbReference type="KEGG" id="vg:10328507"/>
<protein>
    <submittedName>
        <fullName evidence="1">Uncharacterized protein</fullName>
    </submittedName>
</protein>
<dbReference type="EMBL" id="GU071106">
    <property type="protein sequence ID" value="ADO99495.1"/>
    <property type="molecule type" value="Genomic_DNA"/>
</dbReference>
<dbReference type="RefSeq" id="YP_004323895.1">
    <property type="nucleotide sequence ID" value="NC_015286.1"/>
</dbReference>
<dbReference type="GeneID" id="10328507"/>
<dbReference type="OrthoDB" id="28960at10239"/>
<gene>
    <name evidence="1" type="ORF">Syn19_062</name>
</gene>
<evidence type="ECO:0000313" key="1">
    <source>
        <dbReference type="EMBL" id="ADO99495.1"/>
    </source>
</evidence>
<dbReference type="Proteomes" id="UP000006535">
    <property type="component" value="Segment"/>
</dbReference>
<evidence type="ECO:0000313" key="2">
    <source>
        <dbReference type="Proteomes" id="UP000006535"/>
    </source>
</evidence>
<keyword evidence="2" id="KW-1185">Reference proteome</keyword>
<name>E3SQ27_9CAUD</name>
<accession>E3SQ27</accession>